<evidence type="ECO:0000313" key="3">
    <source>
        <dbReference type="Proteomes" id="UP000283210"/>
    </source>
</evidence>
<sequence>MRHEGRRLNKSSIECSDDRHHSKIVADFIPRELQKYSSTSTTLLRVMHLRHSSKLLKGSLKSSIPKNKAINYSLRSQGWKPSLEKTQVDDHKADSEHDQDENSDGPGISDEEDVERSRSPAESPDPELDGSSEACWSECSSVASGPSFQRYAALRELVPSQAVCSNCRKLYQRARRMKGPIKDRLLDIDPSSLSCDQWILVKKIIPKKPTATKTIERLRLEQRECGERDSPTCSRPHIFLQRNLRRCIKKPSRKVVRKRKRRRYNTKDSSVAKKQHFQKSKPDRNVGGVDANDCADGSFCSGFGWANCSGQSVDHEAALDLTMKEMTPTVSPETSCFKQKAEKKEPKTKTSFRDLLTQCLWNTSVITRERH</sequence>
<dbReference type="EMBL" id="CM012453">
    <property type="protein sequence ID" value="RVE61594.1"/>
    <property type="molecule type" value="Genomic_DNA"/>
</dbReference>
<evidence type="ECO:0000313" key="2">
    <source>
        <dbReference type="EMBL" id="RVE61594.1"/>
    </source>
</evidence>
<feature type="region of interest" description="Disordered" evidence="1">
    <location>
        <begin position="81"/>
        <end position="133"/>
    </location>
</feature>
<reference evidence="2 3" key="1">
    <citation type="submission" date="2018-11" db="EMBL/GenBank/DDBJ databases">
        <authorList>
            <person name="Lopez-Roques C."/>
            <person name="Donnadieu C."/>
            <person name="Bouchez O."/>
            <person name="Klopp C."/>
            <person name="Cabau C."/>
            <person name="Zahm M."/>
        </authorList>
    </citation>
    <scope>NUCLEOTIDE SEQUENCE [LARGE SCALE GENOMIC DNA]</scope>
    <source>
        <strain evidence="2">RS831</strain>
        <tissue evidence="2">Whole body</tissue>
    </source>
</reference>
<reference evidence="2 3" key="2">
    <citation type="submission" date="2019-01" db="EMBL/GenBank/DDBJ databases">
        <title>A chromosome length genome reference of the Java medaka (oryzias javanicus).</title>
        <authorList>
            <person name="Herpin A."/>
            <person name="Takehana Y."/>
            <person name="Naruse K."/>
            <person name="Ansai S."/>
            <person name="Kawaguchi M."/>
        </authorList>
    </citation>
    <scope>NUCLEOTIDE SEQUENCE [LARGE SCALE GENOMIC DNA]</scope>
    <source>
        <strain evidence="2">RS831</strain>
        <tissue evidence="2">Whole body</tissue>
    </source>
</reference>
<accession>A0A3S2MKR6</accession>
<feature type="compositionally biased region" description="Basic and acidic residues" evidence="1">
    <location>
        <begin position="82"/>
        <end position="96"/>
    </location>
</feature>
<feature type="compositionally biased region" description="Basic residues" evidence="1">
    <location>
        <begin position="255"/>
        <end position="264"/>
    </location>
</feature>
<protein>
    <submittedName>
        <fullName evidence="2">Uncharacterized protein</fullName>
    </submittedName>
</protein>
<dbReference type="OrthoDB" id="8866850at2759"/>
<keyword evidence="3" id="KW-1185">Reference proteome</keyword>
<dbReference type="Proteomes" id="UP000283210">
    <property type="component" value="Chromosome 17"/>
</dbReference>
<feature type="region of interest" description="Disordered" evidence="1">
    <location>
        <begin position="255"/>
        <end position="287"/>
    </location>
</feature>
<name>A0A3S2MKR6_ORYJA</name>
<feature type="compositionally biased region" description="Acidic residues" evidence="1">
    <location>
        <begin position="97"/>
        <end position="114"/>
    </location>
</feature>
<gene>
    <name evidence="2" type="ORF">OJAV_G00172090</name>
</gene>
<proteinExistence type="predicted"/>
<dbReference type="AlphaFoldDB" id="A0A3S2MKR6"/>
<evidence type="ECO:0000256" key="1">
    <source>
        <dbReference type="SAM" id="MobiDB-lite"/>
    </source>
</evidence>
<organism evidence="2 3">
    <name type="scientific">Oryzias javanicus</name>
    <name type="common">Javanese ricefish</name>
    <name type="synonym">Aplocheilus javanicus</name>
    <dbReference type="NCBI Taxonomy" id="123683"/>
    <lineage>
        <taxon>Eukaryota</taxon>
        <taxon>Metazoa</taxon>
        <taxon>Chordata</taxon>
        <taxon>Craniata</taxon>
        <taxon>Vertebrata</taxon>
        <taxon>Euteleostomi</taxon>
        <taxon>Actinopterygii</taxon>
        <taxon>Neopterygii</taxon>
        <taxon>Teleostei</taxon>
        <taxon>Neoteleostei</taxon>
        <taxon>Acanthomorphata</taxon>
        <taxon>Ovalentaria</taxon>
        <taxon>Atherinomorphae</taxon>
        <taxon>Beloniformes</taxon>
        <taxon>Adrianichthyidae</taxon>
        <taxon>Oryziinae</taxon>
        <taxon>Oryzias</taxon>
    </lineage>
</organism>